<gene>
    <name evidence="2" type="ORF">EJQ19_12585</name>
</gene>
<evidence type="ECO:0000313" key="2">
    <source>
        <dbReference type="EMBL" id="RTE09214.1"/>
    </source>
</evidence>
<evidence type="ECO:0000313" key="3">
    <source>
        <dbReference type="Proteomes" id="UP000276128"/>
    </source>
</evidence>
<dbReference type="RefSeq" id="WP_126141578.1">
    <property type="nucleotide sequence ID" value="NZ_RXHU01000034.1"/>
</dbReference>
<sequence>MLTDLISIQVIEQQGDLYKYKVLFSPNAQLLDKEDAALLSAYVEQGGTLVMGPRSGYKDRSNRAYMMP</sequence>
<dbReference type="Pfam" id="PF08532">
    <property type="entry name" value="Glyco_hydro_42M"/>
    <property type="match status" value="1"/>
</dbReference>
<name>A0A3S0BLC4_9BACL</name>
<dbReference type="GO" id="GO:0004565">
    <property type="term" value="F:beta-galactosidase activity"/>
    <property type="evidence" value="ECO:0007669"/>
    <property type="project" value="InterPro"/>
</dbReference>
<keyword evidence="3" id="KW-1185">Reference proteome</keyword>
<evidence type="ECO:0000259" key="1">
    <source>
        <dbReference type="Pfam" id="PF08532"/>
    </source>
</evidence>
<dbReference type="CDD" id="cd03143">
    <property type="entry name" value="A4_beta-galactosidase_middle_domain"/>
    <property type="match status" value="1"/>
</dbReference>
<comment type="caution">
    <text evidence="2">The sequence shown here is derived from an EMBL/GenBank/DDBJ whole genome shotgun (WGS) entry which is preliminary data.</text>
</comment>
<feature type="domain" description="Beta-galactosidase trimerisation" evidence="1">
    <location>
        <begin position="6"/>
        <end position="66"/>
    </location>
</feature>
<protein>
    <recommendedName>
        <fullName evidence="1">Beta-galactosidase trimerisation domain-containing protein</fullName>
    </recommendedName>
</protein>
<accession>A0A3S0BLC4</accession>
<dbReference type="EMBL" id="RXHU01000034">
    <property type="protein sequence ID" value="RTE09214.1"/>
    <property type="molecule type" value="Genomic_DNA"/>
</dbReference>
<dbReference type="AlphaFoldDB" id="A0A3S0BLC4"/>
<dbReference type="OrthoDB" id="9786218at2"/>
<reference evidence="2 3" key="1">
    <citation type="submission" date="2018-12" db="EMBL/GenBank/DDBJ databases">
        <title>Bacillus ochoae sp. nov., Paenibacillus whitsoniae sp. nov., Paenibacillus spiritus sp. nov. Isolated from the Mars Exploration Rover during spacecraft assembly.</title>
        <authorList>
            <person name="Seuylemezian A."/>
            <person name="Vaishampayan P."/>
        </authorList>
    </citation>
    <scope>NUCLEOTIDE SEQUENCE [LARGE SCALE GENOMIC DNA]</scope>
    <source>
        <strain evidence="2 3">MER 54</strain>
    </source>
</reference>
<dbReference type="InterPro" id="IPR013738">
    <property type="entry name" value="Beta_galactosidase_Trimer"/>
</dbReference>
<proteinExistence type="predicted"/>
<dbReference type="GO" id="GO:0005975">
    <property type="term" value="P:carbohydrate metabolic process"/>
    <property type="evidence" value="ECO:0007669"/>
    <property type="project" value="InterPro"/>
</dbReference>
<dbReference type="Gene3D" id="3.40.50.880">
    <property type="match status" value="1"/>
</dbReference>
<dbReference type="InterPro" id="IPR029062">
    <property type="entry name" value="Class_I_gatase-like"/>
</dbReference>
<organism evidence="2 3">
    <name type="scientific">Paenibacillus whitsoniae</name>
    <dbReference type="NCBI Taxonomy" id="2496558"/>
    <lineage>
        <taxon>Bacteria</taxon>
        <taxon>Bacillati</taxon>
        <taxon>Bacillota</taxon>
        <taxon>Bacilli</taxon>
        <taxon>Bacillales</taxon>
        <taxon>Paenibacillaceae</taxon>
        <taxon>Paenibacillus</taxon>
    </lineage>
</organism>
<dbReference type="Proteomes" id="UP000276128">
    <property type="component" value="Unassembled WGS sequence"/>
</dbReference>
<dbReference type="SUPFAM" id="SSF52317">
    <property type="entry name" value="Class I glutamine amidotransferase-like"/>
    <property type="match status" value="1"/>
</dbReference>